<protein>
    <submittedName>
        <fullName evidence="7">Acyltransferase</fullName>
    </submittedName>
</protein>
<dbReference type="CDD" id="cd07984">
    <property type="entry name" value="LPLAT_LABLAT-like"/>
    <property type="match status" value="1"/>
</dbReference>
<proteinExistence type="predicted"/>
<dbReference type="PIRSF" id="PIRSF028561">
    <property type="entry name" value="Ac_Trasf"/>
    <property type="match status" value="1"/>
</dbReference>
<comment type="caution">
    <text evidence="7">The sequence shown here is derived from an EMBL/GenBank/DDBJ whole genome shotgun (WGS) entry which is preliminary data.</text>
</comment>
<keyword evidence="3" id="KW-0997">Cell inner membrane</keyword>
<evidence type="ECO:0000256" key="6">
    <source>
        <dbReference type="ARBA" id="ARBA00023315"/>
    </source>
</evidence>
<dbReference type="GO" id="GO:0005886">
    <property type="term" value="C:plasma membrane"/>
    <property type="evidence" value="ECO:0007669"/>
    <property type="project" value="UniProtKB-SubCell"/>
</dbReference>
<sequence>MSGHWQSRPEGGGRFALWLIRTIALRGGRGMGRLLLYPITLYFYLRRRPERLASQQYLQRVFGRPATPWQVMKHIHCYAATTLDRIFLLAHGEQAFEIETEGLALLEQRIDLGRGVLLLGSHQGSFEALRALSARCPDRLLRVLLDKQKTPAMTELLEALAPDVGAQVIDASRDGASVTLAIAEACEQGAMVAMLADRGREHEVLRRTDLLGTPAPFPVSPWLLAHALQVPVVLCFGIYLGGNRYKLVFEPFADRVEVPRHCRAPALDLLLARYAQRIEHYIHAAPYNWFNFYDFWQDNDDSREPHLSKAEPLSMMLSRERSS</sequence>
<keyword evidence="4 7" id="KW-0808">Transferase</keyword>
<dbReference type="Proteomes" id="UP000253782">
    <property type="component" value="Unassembled WGS sequence"/>
</dbReference>
<comment type="subcellular location">
    <subcellularLocation>
        <location evidence="1">Cell inner membrane</location>
    </subcellularLocation>
</comment>
<dbReference type="EMBL" id="QQAH01000006">
    <property type="protein sequence ID" value="RDD82257.1"/>
    <property type="molecule type" value="Genomic_DNA"/>
</dbReference>
<keyword evidence="5" id="KW-0472">Membrane</keyword>
<dbReference type="PANTHER" id="PTHR30606:SF9">
    <property type="entry name" value="LIPID A BIOSYNTHESIS LAUROYLTRANSFERASE"/>
    <property type="match status" value="1"/>
</dbReference>
<dbReference type="InterPro" id="IPR004960">
    <property type="entry name" value="LipA_acyltrans"/>
</dbReference>
<name>A0A369UP55_9GAMM</name>
<evidence type="ECO:0000256" key="4">
    <source>
        <dbReference type="ARBA" id="ARBA00022679"/>
    </source>
</evidence>
<keyword evidence="2" id="KW-1003">Cell membrane</keyword>
<dbReference type="RefSeq" id="WP_114844877.1">
    <property type="nucleotide sequence ID" value="NZ_JBHSPE010000008.1"/>
</dbReference>
<reference evidence="7 8" key="1">
    <citation type="submission" date="2018-07" db="EMBL/GenBank/DDBJ databases">
        <title>Dyella tabacisoli L4-6T, whole genome shotgun sequence.</title>
        <authorList>
            <person name="Zhou X.-K."/>
            <person name="Li W.-J."/>
            <person name="Duan Y.-Q."/>
        </authorList>
    </citation>
    <scope>NUCLEOTIDE SEQUENCE [LARGE SCALE GENOMIC DNA]</scope>
    <source>
        <strain evidence="7 8">L4-6</strain>
    </source>
</reference>
<accession>A0A369UP55</accession>
<evidence type="ECO:0000313" key="7">
    <source>
        <dbReference type="EMBL" id="RDD82257.1"/>
    </source>
</evidence>
<organism evidence="7 8">
    <name type="scientific">Dyella tabacisoli</name>
    <dbReference type="NCBI Taxonomy" id="2282381"/>
    <lineage>
        <taxon>Bacteria</taxon>
        <taxon>Pseudomonadati</taxon>
        <taxon>Pseudomonadota</taxon>
        <taxon>Gammaproteobacteria</taxon>
        <taxon>Lysobacterales</taxon>
        <taxon>Rhodanobacteraceae</taxon>
        <taxon>Dyella</taxon>
    </lineage>
</organism>
<dbReference type="AlphaFoldDB" id="A0A369UP55"/>
<dbReference type="GO" id="GO:0009247">
    <property type="term" value="P:glycolipid biosynthetic process"/>
    <property type="evidence" value="ECO:0007669"/>
    <property type="project" value="UniProtKB-ARBA"/>
</dbReference>
<dbReference type="Pfam" id="PF03279">
    <property type="entry name" value="Lip_A_acyltrans"/>
    <property type="match status" value="1"/>
</dbReference>
<keyword evidence="6 7" id="KW-0012">Acyltransferase</keyword>
<dbReference type="PANTHER" id="PTHR30606">
    <property type="entry name" value="LIPID A BIOSYNTHESIS LAUROYL ACYLTRANSFERASE"/>
    <property type="match status" value="1"/>
</dbReference>
<evidence type="ECO:0000313" key="8">
    <source>
        <dbReference type="Proteomes" id="UP000253782"/>
    </source>
</evidence>
<evidence type="ECO:0000256" key="5">
    <source>
        <dbReference type="ARBA" id="ARBA00023136"/>
    </source>
</evidence>
<evidence type="ECO:0000256" key="1">
    <source>
        <dbReference type="ARBA" id="ARBA00004533"/>
    </source>
</evidence>
<dbReference type="GO" id="GO:0016746">
    <property type="term" value="F:acyltransferase activity"/>
    <property type="evidence" value="ECO:0007669"/>
    <property type="project" value="UniProtKB-KW"/>
</dbReference>
<evidence type="ECO:0000256" key="3">
    <source>
        <dbReference type="ARBA" id="ARBA00022519"/>
    </source>
</evidence>
<gene>
    <name evidence="7" type="ORF">DVJ77_07485</name>
</gene>
<dbReference type="OrthoDB" id="9808633at2"/>
<dbReference type="InterPro" id="IPR014548">
    <property type="entry name" value="Ac_Trasf"/>
</dbReference>
<keyword evidence="8" id="KW-1185">Reference proteome</keyword>
<evidence type="ECO:0000256" key="2">
    <source>
        <dbReference type="ARBA" id="ARBA00022475"/>
    </source>
</evidence>